<keyword evidence="1" id="KW-0812">Transmembrane</keyword>
<dbReference type="Proteomes" id="UP000465601">
    <property type="component" value="Unassembled WGS sequence"/>
</dbReference>
<evidence type="ECO:0000259" key="2">
    <source>
        <dbReference type="Pfam" id="PF03572"/>
    </source>
</evidence>
<dbReference type="GO" id="GO:0006508">
    <property type="term" value="P:proteolysis"/>
    <property type="evidence" value="ECO:0007669"/>
    <property type="project" value="InterPro"/>
</dbReference>
<protein>
    <recommendedName>
        <fullName evidence="2">Tail specific protease domain-containing protein</fullName>
    </recommendedName>
</protein>
<keyword evidence="1" id="KW-1133">Transmembrane helix</keyword>
<gene>
    <name evidence="3" type="ORF">F8153_14665</name>
</gene>
<feature type="domain" description="Tail specific protease" evidence="2">
    <location>
        <begin position="218"/>
        <end position="427"/>
    </location>
</feature>
<dbReference type="GO" id="GO:0008236">
    <property type="term" value="F:serine-type peptidase activity"/>
    <property type="evidence" value="ECO:0007669"/>
    <property type="project" value="InterPro"/>
</dbReference>
<dbReference type="SUPFAM" id="SSF52096">
    <property type="entry name" value="ClpP/crotonase"/>
    <property type="match status" value="1"/>
</dbReference>
<evidence type="ECO:0000256" key="1">
    <source>
        <dbReference type="SAM" id="Phobius"/>
    </source>
</evidence>
<dbReference type="InterPro" id="IPR029045">
    <property type="entry name" value="ClpP/crotonase-like_dom_sf"/>
</dbReference>
<dbReference type="Gene3D" id="3.30.750.44">
    <property type="match status" value="1"/>
</dbReference>
<sequence length="442" mass="50998">MRVLINNHILSIRGGKDMKKTKIIFLILIATVVTSFFILKTVKKNVETIINLTTEEKIADYEYLCDILNKSYPFWMEVEADGIDIEEVFDYYRETIHKSNTDIEFMKEIKSFLKEFQGYGHLSVLDGYQYQYYVNTINSSRGTLTESSRRWIDTSFAALFNPTSIKTYSMLDQSRLGFRSKKGLKDKYNKEITNEDVGEQLPSKDDNNLSFEIIEDGKIAYIKINTFEWSNIEKDRQMLIDFYKEVANYQHLIIDIQGNTGGSDSYWEDLIVAPNIEKPLYFDRYYLINNNNFISPYLEARFDKSQIHSIETLPKFENLSNEVLDYFDHYIVQESRVKPMGEILFNGDIWVLIDESNYSSAENFLIFTKNTEFATLVGKPTGGDGGVDPILFSLPNSGLIIRFSMLYGLNNDGTGNEARGTLPDIEVSENNDALTESLLHIK</sequence>
<feature type="transmembrane region" description="Helical" evidence="1">
    <location>
        <begin position="21"/>
        <end position="39"/>
    </location>
</feature>
<dbReference type="AlphaFoldDB" id="A0A833HLG7"/>
<dbReference type="OrthoDB" id="1653205at2"/>
<dbReference type="EMBL" id="WBZB01000057">
    <property type="protein sequence ID" value="KAB3525742.1"/>
    <property type="molecule type" value="Genomic_DNA"/>
</dbReference>
<comment type="caution">
    <text evidence="3">The sequence shown here is derived from an EMBL/GenBank/DDBJ whole genome shotgun (WGS) entry which is preliminary data.</text>
</comment>
<keyword evidence="4" id="KW-1185">Reference proteome</keyword>
<evidence type="ECO:0000313" key="3">
    <source>
        <dbReference type="EMBL" id="KAB3525742.1"/>
    </source>
</evidence>
<dbReference type="Pfam" id="PF03572">
    <property type="entry name" value="Peptidase_S41"/>
    <property type="match status" value="1"/>
</dbReference>
<keyword evidence="1" id="KW-0472">Membrane</keyword>
<dbReference type="Gene3D" id="3.90.226.10">
    <property type="entry name" value="2-enoyl-CoA Hydratase, Chain A, domain 1"/>
    <property type="match status" value="1"/>
</dbReference>
<proteinExistence type="predicted"/>
<organism evidence="3 4">
    <name type="scientific">Alkaliphilus serpentinus</name>
    <dbReference type="NCBI Taxonomy" id="1482731"/>
    <lineage>
        <taxon>Bacteria</taxon>
        <taxon>Bacillati</taxon>
        <taxon>Bacillota</taxon>
        <taxon>Clostridia</taxon>
        <taxon>Peptostreptococcales</taxon>
        <taxon>Natronincolaceae</taxon>
        <taxon>Alkaliphilus</taxon>
    </lineage>
</organism>
<name>A0A833HLG7_9FIRM</name>
<accession>A0A833HLG7</accession>
<dbReference type="InterPro" id="IPR005151">
    <property type="entry name" value="Tail-specific_protease"/>
</dbReference>
<evidence type="ECO:0000313" key="4">
    <source>
        <dbReference type="Proteomes" id="UP000465601"/>
    </source>
</evidence>
<reference evidence="3 4" key="1">
    <citation type="submission" date="2019-10" db="EMBL/GenBank/DDBJ databases">
        <title>Alkaliphilus serpentinus sp. nov. and Alkaliphilus pronyensis sp. nov., two novel anaerobic alkaliphilic species isolated from the serpentinized-hosted hydrothermal field of the Prony Bay (New Caledonia).</title>
        <authorList>
            <person name="Postec A."/>
        </authorList>
    </citation>
    <scope>NUCLEOTIDE SEQUENCE [LARGE SCALE GENOMIC DNA]</scope>
    <source>
        <strain evidence="3 4">LacT</strain>
    </source>
</reference>